<dbReference type="InterPro" id="IPR001647">
    <property type="entry name" value="HTH_TetR"/>
</dbReference>
<dbReference type="Pfam" id="PF16859">
    <property type="entry name" value="TetR_C_11"/>
    <property type="match status" value="1"/>
</dbReference>
<dbReference type="EMBL" id="JAAMOZ010000001">
    <property type="protein sequence ID" value="NIH57912.1"/>
    <property type="molecule type" value="Genomic_DNA"/>
</dbReference>
<proteinExistence type="predicted"/>
<accession>A0ABX0SHN7</accession>
<dbReference type="Proteomes" id="UP000749311">
    <property type="component" value="Unassembled WGS sequence"/>
</dbReference>
<keyword evidence="3" id="KW-0804">Transcription</keyword>
<evidence type="ECO:0000256" key="2">
    <source>
        <dbReference type="ARBA" id="ARBA00023125"/>
    </source>
</evidence>
<dbReference type="InterPro" id="IPR050109">
    <property type="entry name" value="HTH-type_TetR-like_transc_reg"/>
</dbReference>
<reference evidence="6 7" key="1">
    <citation type="submission" date="2020-02" db="EMBL/GenBank/DDBJ databases">
        <title>Sequencing the genomes of 1000 actinobacteria strains.</title>
        <authorList>
            <person name="Klenk H.-P."/>
        </authorList>
    </citation>
    <scope>NUCLEOTIDE SEQUENCE [LARGE SCALE GENOMIC DNA]</scope>
    <source>
        <strain evidence="6 7">DSM 19609</strain>
    </source>
</reference>
<dbReference type="InterPro" id="IPR009057">
    <property type="entry name" value="Homeodomain-like_sf"/>
</dbReference>
<dbReference type="InterPro" id="IPR011075">
    <property type="entry name" value="TetR_C"/>
</dbReference>
<dbReference type="RefSeq" id="WP_167168402.1">
    <property type="nucleotide sequence ID" value="NZ_BAAAOO010000007.1"/>
</dbReference>
<dbReference type="Gene3D" id="1.10.10.60">
    <property type="entry name" value="Homeodomain-like"/>
    <property type="match status" value="1"/>
</dbReference>
<evidence type="ECO:0000256" key="3">
    <source>
        <dbReference type="ARBA" id="ARBA00023163"/>
    </source>
</evidence>
<organism evidence="6 7">
    <name type="scientific">Brooklawnia cerclae</name>
    <dbReference type="NCBI Taxonomy" id="349934"/>
    <lineage>
        <taxon>Bacteria</taxon>
        <taxon>Bacillati</taxon>
        <taxon>Actinomycetota</taxon>
        <taxon>Actinomycetes</taxon>
        <taxon>Propionibacteriales</taxon>
        <taxon>Propionibacteriaceae</taxon>
        <taxon>Brooklawnia</taxon>
    </lineage>
</organism>
<dbReference type="SUPFAM" id="SSF48498">
    <property type="entry name" value="Tetracyclin repressor-like, C-terminal domain"/>
    <property type="match status" value="1"/>
</dbReference>
<gene>
    <name evidence="6" type="ORF">FB473_002557</name>
</gene>
<evidence type="ECO:0000313" key="7">
    <source>
        <dbReference type="Proteomes" id="UP000749311"/>
    </source>
</evidence>
<name>A0ABX0SHN7_9ACTN</name>
<dbReference type="Pfam" id="PF00440">
    <property type="entry name" value="TetR_N"/>
    <property type="match status" value="1"/>
</dbReference>
<protein>
    <submittedName>
        <fullName evidence="6">AcrR family transcriptional regulator</fullName>
    </submittedName>
</protein>
<dbReference type="PANTHER" id="PTHR30055">
    <property type="entry name" value="HTH-TYPE TRANSCRIPTIONAL REGULATOR RUTR"/>
    <property type="match status" value="1"/>
</dbReference>
<feature type="domain" description="HTH tetR-type" evidence="5">
    <location>
        <begin position="11"/>
        <end position="71"/>
    </location>
</feature>
<keyword evidence="1" id="KW-0805">Transcription regulation</keyword>
<dbReference type="PANTHER" id="PTHR30055:SF234">
    <property type="entry name" value="HTH-TYPE TRANSCRIPTIONAL REGULATOR BETI"/>
    <property type="match status" value="1"/>
</dbReference>
<dbReference type="PRINTS" id="PR00455">
    <property type="entry name" value="HTHTETR"/>
</dbReference>
<dbReference type="PROSITE" id="PS50977">
    <property type="entry name" value="HTH_TETR_2"/>
    <property type="match status" value="1"/>
</dbReference>
<dbReference type="SUPFAM" id="SSF46689">
    <property type="entry name" value="Homeodomain-like"/>
    <property type="match status" value="1"/>
</dbReference>
<evidence type="ECO:0000256" key="4">
    <source>
        <dbReference type="PROSITE-ProRule" id="PRU00335"/>
    </source>
</evidence>
<dbReference type="Gene3D" id="1.10.357.10">
    <property type="entry name" value="Tetracycline Repressor, domain 2"/>
    <property type="match status" value="1"/>
</dbReference>
<keyword evidence="7" id="KW-1185">Reference proteome</keyword>
<evidence type="ECO:0000259" key="5">
    <source>
        <dbReference type="PROSITE" id="PS50977"/>
    </source>
</evidence>
<keyword evidence="2 4" id="KW-0238">DNA-binding</keyword>
<dbReference type="InterPro" id="IPR036271">
    <property type="entry name" value="Tet_transcr_reg_TetR-rel_C_sf"/>
</dbReference>
<feature type="DNA-binding region" description="H-T-H motif" evidence="4">
    <location>
        <begin position="34"/>
        <end position="53"/>
    </location>
</feature>
<comment type="caution">
    <text evidence="6">The sequence shown here is derived from an EMBL/GenBank/DDBJ whole genome shotgun (WGS) entry which is preliminary data.</text>
</comment>
<evidence type="ECO:0000313" key="6">
    <source>
        <dbReference type="EMBL" id="NIH57912.1"/>
    </source>
</evidence>
<evidence type="ECO:0000256" key="1">
    <source>
        <dbReference type="ARBA" id="ARBA00023015"/>
    </source>
</evidence>
<sequence>MVADRGSRIRHETDQKIAQATLSIALESGLPAVTIESVAARAGVAKTTIYRRYRDRDDLLARVGDHFLVFPPAYAQVPPTKQNLVTVVRTIQKGFEERLGIKAVGLLLASDGDFFRTIAERVMHPERRSLSGFFRRGVEEGVFRPGSEEHMTVEVIIGAMFVHAALDGQMSPDWAERMVEYLWPVIAAEETA</sequence>